<dbReference type="InterPro" id="IPR016167">
    <property type="entry name" value="FAD-bd_PCMH_sub1"/>
</dbReference>
<comment type="similarity">
    <text evidence="2">Belongs to the FAD-binding oxidoreductase/transferase type 4 family.</text>
</comment>
<name>A0A7X6BPN4_9CAUL</name>
<dbReference type="Proteomes" id="UP000587415">
    <property type="component" value="Unassembled WGS sequence"/>
</dbReference>
<dbReference type="Gene3D" id="3.30.70.2190">
    <property type="match status" value="1"/>
</dbReference>
<dbReference type="Gene3D" id="3.30.70.2740">
    <property type="match status" value="1"/>
</dbReference>
<dbReference type="EMBL" id="JAATJM010000002">
    <property type="protein sequence ID" value="NJC41960.1"/>
    <property type="molecule type" value="Genomic_DNA"/>
</dbReference>
<dbReference type="InterPro" id="IPR006094">
    <property type="entry name" value="Oxid_FAD_bind_N"/>
</dbReference>
<dbReference type="InterPro" id="IPR016166">
    <property type="entry name" value="FAD-bd_PCMH"/>
</dbReference>
<evidence type="ECO:0000256" key="3">
    <source>
        <dbReference type="ARBA" id="ARBA00022630"/>
    </source>
</evidence>
<organism evidence="6 7">
    <name type="scientific">Brevundimonas alba</name>
    <dbReference type="NCBI Taxonomy" id="74314"/>
    <lineage>
        <taxon>Bacteria</taxon>
        <taxon>Pseudomonadati</taxon>
        <taxon>Pseudomonadota</taxon>
        <taxon>Alphaproteobacteria</taxon>
        <taxon>Caulobacterales</taxon>
        <taxon>Caulobacteraceae</taxon>
        <taxon>Brevundimonas</taxon>
    </lineage>
</organism>
<dbReference type="InterPro" id="IPR004113">
    <property type="entry name" value="FAD-bd_oxidored_4_C"/>
</dbReference>
<dbReference type="PROSITE" id="PS51387">
    <property type="entry name" value="FAD_PCMH"/>
    <property type="match status" value="1"/>
</dbReference>
<dbReference type="InterPro" id="IPR016171">
    <property type="entry name" value="Vanillyl_alc_oxidase_C-sub2"/>
</dbReference>
<dbReference type="GO" id="GO:0022904">
    <property type="term" value="P:respiratory electron transport chain"/>
    <property type="evidence" value="ECO:0007669"/>
    <property type="project" value="TreeGrafter"/>
</dbReference>
<sequence length="468" mass="49642">MTPPSAAAIAALKSALGDGGWTDDPAGIAPWLTEWRNRWNGHTPLMLTPRSTEQVAGAVRICAEHRVSIVPQGGDTGLVGGQIPFGEVLLSTRKLRAVRDVTPLDDAMTVEAGVTLLEAQQAAAAADRLFPLSLAAEGSATIGGVISTNAGGTAVIRYGVMRDLVLGIEAVLPDGEVFRGLKRLRKDNTGYDLKQLLIGAEGTLGVVTAATLKLFPVMRSRATAMVGLESPRAAIELLARAKAETGGGVEAFELMKRIGMAFVLANIPDTREPLESAPPWYVLIELVSGEPGAADTAMEQLLSHAFEAGLITDAAIAQNDAQRAAFWKVREEQSAAQKPEGGGWKHDVSVPVSRIADFLDDATAAVGRFHPGARVSAFGHVGDGNIHYDVLCPTGGDHPAFIARWAEGSQIVHDIVARYDGSISAEHGLGRLKTEEARRYKSPAEIRSMQAIRAALDPHRIMNPAVLF</sequence>
<reference evidence="6 7" key="1">
    <citation type="submission" date="2020-03" db="EMBL/GenBank/DDBJ databases">
        <title>Genomic Encyclopedia of Type Strains, Phase IV (KMG-IV): sequencing the most valuable type-strain genomes for metagenomic binning, comparative biology and taxonomic classification.</title>
        <authorList>
            <person name="Goeker M."/>
        </authorList>
    </citation>
    <scope>NUCLEOTIDE SEQUENCE [LARGE SCALE GENOMIC DNA]</scope>
    <source>
        <strain evidence="6 7">DSM 4736</strain>
    </source>
</reference>
<protein>
    <submittedName>
        <fullName evidence="6">FAD/FMN-containing dehydrogenase</fullName>
    </submittedName>
</protein>
<feature type="domain" description="FAD-binding PCMH-type" evidence="5">
    <location>
        <begin position="39"/>
        <end position="217"/>
    </location>
</feature>
<dbReference type="Pfam" id="PF02913">
    <property type="entry name" value="FAD-oxidase_C"/>
    <property type="match status" value="1"/>
</dbReference>
<evidence type="ECO:0000256" key="2">
    <source>
        <dbReference type="ARBA" id="ARBA00008000"/>
    </source>
</evidence>
<dbReference type="PANTHER" id="PTHR43716:SF2">
    <property type="entry name" value="BLL6224 PROTEIN"/>
    <property type="match status" value="1"/>
</dbReference>
<keyword evidence="3" id="KW-0285">Flavoprotein</keyword>
<dbReference type="SUPFAM" id="SSF56176">
    <property type="entry name" value="FAD-binding/transporter-associated domain-like"/>
    <property type="match status" value="1"/>
</dbReference>
<dbReference type="GO" id="GO:0071949">
    <property type="term" value="F:FAD binding"/>
    <property type="evidence" value="ECO:0007669"/>
    <property type="project" value="InterPro"/>
</dbReference>
<dbReference type="PANTHER" id="PTHR43716">
    <property type="entry name" value="D-2-HYDROXYGLUTARATE DEHYDROGENASE, MITOCHONDRIAL"/>
    <property type="match status" value="1"/>
</dbReference>
<dbReference type="InterPro" id="IPR016164">
    <property type="entry name" value="FAD-linked_Oxase-like_C"/>
</dbReference>
<comment type="caution">
    <text evidence="6">The sequence shown here is derived from an EMBL/GenBank/DDBJ whole genome shotgun (WGS) entry which is preliminary data.</text>
</comment>
<evidence type="ECO:0000313" key="7">
    <source>
        <dbReference type="Proteomes" id="UP000587415"/>
    </source>
</evidence>
<evidence type="ECO:0000313" key="6">
    <source>
        <dbReference type="EMBL" id="NJC41960.1"/>
    </source>
</evidence>
<dbReference type="Pfam" id="PF01565">
    <property type="entry name" value="FAD_binding_4"/>
    <property type="match status" value="1"/>
</dbReference>
<evidence type="ECO:0000256" key="4">
    <source>
        <dbReference type="ARBA" id="ARBA00022827"/>
    </source>
</evidence>
<dbReference type="AlphaFoldDB" id="A0A7X6BPN4"/>
<accession>A0A7X6BPN4</accession>
<comment type="cofactor">
    <cofactor evidence="1">
        <name>FAD</name>
        <dbReference type="ChEBI" id="CHEBI:57692"/>
    </cofactor>
</comment>
<dbReference type="InterPro" id="IPR016169">
    <property type="entry name" value="FAD-bd_PCMH_sub2"/>
</dbReference>
<dbReference type="Gene3D" id="1.10.45.10">
    <property type="entry name" value="Vanillyl-alcohol Oxidase, Chain A, domain 4"/>
    <property type="match status" value="1"/>
</dbReference>
<dbReference type="FunFam" id="1.10.45.10:FF:000001">
    <property type="entry name" value="D-lactate dehydrogenase mitochondrial"/>
    <property type="match status" value="1"/>
</dbReference>
<dbReference type="Gene3D" id="3.30.465.10">
    <property type="match status" value="1"/>
</dbReference>
<evidence type="ECO:0000259" key="5">
    <source>
        <dbReference type="PROSITE" id="PS51387"/>
    </source>
</evidence>
<dbReference type="RefSeq" id="WP_168047848.1">
    <property type="nucleotide sequence ID" value="NZ_JAATJM010000002.1"/>
</dbReference>
<keyword evidence="4" id="KW-0274">FAD</keyword>
<keyword evidence="7" id="KW-1185">Reference proteome</keyword>
<dbReference type="InterPro" id="IPR036318">
    <property type="entry name" value="FAD-bd_PCMH-like_sf"/>
</dbReference>
<evidence type="ECO:0000256" key="1">
    <source>
        <dbReference type="ARBA" id="ARBA00001974"/>
    </source>
</evidence>
<proteinExistence type="inferred from homology"/>
<gene>
    <name evidence="6" type="ORF">GGQ87_002255</name>
</gene>
<dbReference type="GO" id="GO:0003824">
    <property type="term" value="F:catalytic activity"/>
    <property type="evidence" value="ECO:0007669"/>
    <property type="project" value="InterPro"/>
</dbReference>
<dbReference type="SUPFAM" id="SSF55103">
    <property type="entry name" value="FAD-linked oxidases, C-terminal domain"/>
    <property type="match status" value="1"/>
</dbReference>
<dbReference type="InterPro" id="IPR051264">
    <property type="entry name" value="FAD-oxidored/transferase_4"/>
</dbReference>
<dbReference type="Gene3D" id="3.30.43.10">
    <property type="entry name" value="Uridine Diphospho-n-acetylenolpyruvylglucosamine Reductase, domain 2"/>
    <property type="match status" value="1"/>
</dbReference>